<evidence type="ECO:0000313" key="1">
    <source>
        <dbReference type="EMBL" id="MBB3808483.1"/>
    </source>
</evidence>
<comment type="caution">
    <text evidence="1">The sequence shown here is derived from an EMBL/GenBank/DDBJ whole genome shotgun (WGS) entry which is preliminary data.</text>
</comment>
<sequence length="72" mass="7660">MPTLTQADFTAELQINPCRYAAGVFDSLILSVDAQPGTSVGRRCSQGTPFPKNKKPAESIGGLLIFLGHLGR</sequence>
<name>A0A7W5Z1X2_9HYPH</name>
<dbReference type="EMBL" id="JACICC010000001">
    <property type="protein sequence ID" value="MBB3808483.1"/>
    <property type="molecule type" value="Genomic_DNA"/>
</dbReference>
<evidence type="ECO:0000313" key="2">
    <source>
        <dbReference type="Proteomes" id="UP000537592"/>
    </source>
</evidence>
<dbReference type="RefSeq" id="WP_183750472.1">
    <property type="nucleotide sequence ID" value="NZ_JACICC010000001.1"/>
</dbReference>
<gene>
    <name evidence="1" type="ORF">FHS81_000537</name>
</gene>
<accession>A0A7W5Z1X2</accession>
<protein>
    <submittedName>
        <fullName evidence="1">Uncharacterized protein</fullName>
    </submittedName>
</protein>
<dbReference type="AlphaFoldDB" id="A0A7W5Z1X2"/>
<keyword evidence="2" id="KW-1185">Reference proteome</keyword>
<organism evidence="1 2">
    <name type="scientific">Pseudochelatococcus contaminans</name>
    <dbReference type="NCBI Taxonomy" id="1538103"/>
    <lineage>
        <taxon>Bacteria</taxon>
        <taxon>Pseudomonadati</taxon>
        <taxon>Pseudomonadota</taxon>
        <taxon>Alphaproteobacteria</taxon>
        <taxon>Hyphomicrobiales</taxon>
        <taxon>Chelatococcaceae</taxon>
        <taxon>Pseudochelatococcus</taxon>
    </lineage>
</organism>
<dbReference type="Proteomes" id="UP000537592">
    <property type="component" value="Unassembled WGS sequence"/>
</dbReference>
<proteinExistence type="predicted"/>
<reference evidence="1 2" key="1">
    <citation type="submission" date="2020-08" db="EMBL/GenBank/DDBJ databases">
        <title>Genomic Encyclopedia of Type Strains, Phase IV (KMG-IV): sequencing the most valuable type-strain genomes for metagenomic binning, comparative biology and taxonomic classification.</title>
        <authorList>
            <person name="Goeker M."/>
        </authorList>
    </citation>
    <scope>NUCLEOTIDE SEQUENCE [LARGE SCALE GENOMIC DNA]</scope>
    <source>
        <strain evidence="1 2">DSM 28760</strain>
    </source>
</reference>